<feature type="region of interest" description="Disordered" evidence="8">
    <location>
        <begin position="2796"/>
        <end position="2945"/>
    </location>
</feature>
<dbReference type="OrthoDB" id="421226at2759"/>
<feature type="compositionally biased region" description="Polar residues" evidence="8">
    <location>
        <begin position="2908"/>
        <end position="2918"/>
    </location>
</feature>
<evidence type="ECO:0000313" key="12">
    <source>
        <dbReference type="RefSeq" id="XP_022820580.1"/>
    </source>
</evidence>
<feature type="transmembrane region" description="Helical" evidence="9">
    <location>
        <begin position="211"/>
        <end position="229"/>
    </location>
</feature>
<feature type="transmembrane region" description="Helical" evidence="9">
    <location>
        <begin position="812"/>
        <end position="830"/>
    </location>
</feature>
<sequence length="2945" mass="334817">MWNPRQLSGSRQLSNQSSRSSRTSQNSYASGSYSSIGSMGSLASKMGSKFRSKLGSHSSRRDVEFSFFIRQKEALYPPWWTREGLVDWFRDLPDDTLWNCYICVCVLVGVVWTLTRLQNIYLNILDVIYNISYAIHIFAIGYKIIGESENTDITYGIILGFLIDLGSFAHYVKAYSPTFTLACYYVRFHRPYKYLWSLNDFNLKGSVLGTALKYCYVFIVLRITWAYIWTHVDGSGGSLYPEQHREQVPQTAAAEFLKALYLINKMFIPIGPSEFPDSDIERLLCLAIMLSGCLVVTGAAVASLSLVISLYMRPEETFRSRYRLIMKDMKDTQVPIVLRDKVETFYRMYWHKARAVSQTRLLPTYPPTVPATINVDIYFEATQKARILRDLTYQILSEIARTMQTIHYIPGDAIIKRGSKKCKIIYITYGDVEMLTAEDDTTPILRFTRGTVLTPCGCAAAAAVGTSHLAVRAATFCTAHVLTAADLWRVVNKHAVSQDHAGPILASFTDHIEKVKRHYQMKIPDKSIHKSSILHFNRNLMSLKKMKNANGEPLLAGSDIFLEIAGCYIMRNRSRATQTDTSDVICLRPIFPCILHPSSSLLAAWHGFVATLILIICITHPYNLVYKKTVTLTFRFFDYVMTAVFILDHIVHLSTGANVEEGVPITFAQTSSQQMRSHWFVLDVVATLPIFEFVGDGHFAGINKLLRLPKLFRVLKSLEESCVYHSNVLRFLSYTLLLLIACYLIASMQQAFMCYQSGYCLVTNMTHRPFWDRKPLDEETVQERIIFGLYWSISMINFIFHRETWGTGNWENVIYTMVILEICVVLRIFMESVYSATIMVTTALREAYDSRIAIVKSFLIRNEVNPVLRKRFIEYLQLRWYTDKAFTMTHKNANIFYDLPPHVYQDIVSRNRSKYILIIPFMKLLSKEDIRVISSQAKLFYTSPNEILLNTGELSNEIYIIKQGYCEVLDPVTKERVGTLTTKNHFAVLICLLRLPAYYTIRAITHVQVLCLTRKILLETALENRQIKKALDYLKATKEYHSVQKKRPAFMKYEPPDPTPNMMRFRLPRKHEPDTEFLYPFTRLGFLSILRYVFPRYTIRPDGKYLLRYEWFRVSCAMLSAQLFPHYTYLVLQWPWLYYVTLFLDMSAYFDIGQRMLIGYFNEGGILVYHPSSTAAYYLKGAFLMDVVACLPLENLESARKDSYDYRLRVTPTKQFLMLNRLIQLYRMPSAMMVLKEHMSRQDLLLVFQAIPLFMTMLNMMTCLVVFYSVNIFYSVNDDGSYDWLIMPFDDDGGSWLNLFHDTFRFNLTETPWNLHVGTYFWVVYECSTTGYGVFQPSNIEIMQVLFIGIACSAMIITYYSVQIISIRANVNQSLASFQQDMKDINEYLAREKITGDLQKETQRYYEYNWEKMGGIDYLGVLKLCDQITLRTDAILHIYGPTFVKCPILVNADISLLRILGRAIHSVYFLRDMKIIEHDDMVSDMYFVDYGGVEVRVVSGENTQIVRLPRGSIFGNLETLEPRRSPYNVVATGRLHLLMIKTSAFATIAKDFPEVKELMNKSKTGIGMDNKMYILGGEAIVKIRRTATMGNRPLRNKTSIIKYIYFQENAVQIYLIAVCLGCIYLDMFNAGHQINSKWMLVTLYVLDLAFFLKIFTQHSLPFLVPNKNIKKMMLPIRKMYFKLEFKYDCISVLPIEFFSFAIADNSLKWMVFSWLRLNRTFRIATVHKCIKRRKESITVNLTVTTIVAVVIWFTLFVHTTSCLWHFIGMMEDSVQANSSWMYMNSGESHCDNHYICSMYFVITTFTQNGVGDIIPKKLSEVIFVSILQILSTMIFMVYVGEFSSIIQYQSYRSFSFYSKYLELQEFMKNNRVSHYLVTIVNKYTLHLWRESRGLQIPHFLKDAPLSLRLRIMSAAYLHHITRHHIFEECEPAFLRQLVGCLTLYTYNEGMYVVKESEITDAMYVIHTGKVRETCEEMDATAASARVYPAGSYFGIMQGLFRNTPYTHSYETVIKSQVLTLKLDDWEYLLKHFPDSKNSIHKHMRQLGDDHTDHGNWPGGPPVDPTVSPASLIEPTDLIDAPQQYSRYPGGTRLFEGDFDENKFVHPPSLGRSQSDLPEDQTKSEVVVQKEEEAIVTVEKQKQTGILTKIAHTAKKLMGRVSDPDILTAVSGEGKDELLLEEDEEATEALLAQFDAAKKLAEKELNLKKLRSRRKNMFNVPIEDENTEKQMFSLDIDEPGPEKLESQPFVIRPLRIRDSETGFTSKDAPNKDILNLEGRSKSKTGRDSILSEGTRDVTATTDTTANERELAHVPLAGNTNITDEKAAEKLAADTTTIKESSQIQVGMDMATTESTNTAATTKESSLAEATLGAIDSKTKRPLSTPTIGSPKAATGATPSDVQVVIDMTETDSKMTEEGTEGESTLKQNVNTMLDKLTTAIEEQVGKTFNTLESKLYEDKTTEDKKTNEGAKDKESIVSFSDISSNEEEEVTETTLMVQSPYINEAVSTPTSDTKDTINTLPNPGQDINETQPDKSAKTTKENVIDKAIDLLYPNLETENNVSQVNSPQASKTVVQGILKSTQAPPASSVQTTPPVRETAPIQASTSVQAAQHISRPPPNPITTGTQASLASTSVQVSKYQQDIDTSQETKSIQAAQRGKDITATKDVIGTQTPLTIRDEQPILDTKVTQQTQPLKEANVPPTGKSEGVEKLVSFLSEITIRSEDIDNSSRAMLVNPQPPPSFEEEVAHKSSLSKKSTVSHPTAISSDNKPAREPSLQPLKLPPVSASELKLTQYLSEEEVVPAIDLDATTISKTSDDASSAGPSRTMESAQKSEKQPDDKQKEQNSAEEMKGKGTRSSASRRFVRVRYEENDAEKKLPETLLESKDNVATSSDQHLNYFTMDSDEPNPINAQHSANEDQSSQSQTSVSNTSGVNKTKNQSFKRRSD</sequence>
<feature type="compositionally biased region" description="Polar residues" evidence="8">
    <location>
        <begin position="2886"/>
        <end position="2896"/>
    </location>
</feature>
<feature type="region of interest" description="Disordered" evidence="8">
    <location>
        <begin position="2505"/>
        <end position="2539"/>
    </location>
</feature>
<feature type="compositionally biased region" description="Low complexity" evidence="8">
    <location>
        <begin position="2919"/>
        <end position="2933"/>
    </location>
</feature>
<dbReference type="SUPFAM" id="SSF81324">
    <property type="entry name" value="Voltage-gated potassium channels"/>
    <property type="match status" value="3"/>
</dbReference>
<accession>A0A9J7IRG2</accession>
<feature type="transmembrane region" description="Helical" evidence="9">
    <location>
        <begin position="1741"/>
        <end position="1767"/>
    </location>
</feature>
<feature type="compositionally biased region" description="Basic and acidic residues" evidence="8">
    <location>
        <begin position="2865"/>
        <end position="2885"/>
    </location>
</feature>
<feature type="transmembrane region" description="Helical" evidence="9">
    <location>
        <begin position="1643"/>
        <end position="1664"/>
    </location>
</feature>
<dbReference type="GO" id="GO:0016020">
    <property type="term" value="C:membrane"/>
    <property type="evidence" value="ECO:0007669"/>
    <property type="project" value="UniProtKB-SubCell"/>
</dbReference>
<feature type="domain" description="Cyclic nucleotide-binding" evidence="10">
    <location>
        <begin position="387"/>
        <end position="453"/>
    </location>
</feature>
<keyword evidence="7" id="KW-1071">Ligand-gated ion channel</keyword>
<evidence type="ECO:0000256" key="5">
    <source>
        <dbReference type="ARBA" id="ARBA00023065"/>
    </source>
</evidence>
<name>A0A9J7IRG2_SPOLT</name>
<dbReference type="SMART" id="SM00100">
    <property type="entry name" value="cNMP"/>
    <property type="match status" value="4"/>
</dbReference>
<dbReference type="InterPro" id="IPR000595">
    <property type="entry name" value="cNMP-bd_dom"/>
</dbReference>
<organism evidence="11 12">
    <name type="scientific">Spodoptera litura</name>
    <name type="common">Asian cotton leafworm</name>
    <dbReference type="NCBI Taxonomy" id="69820"/>
    <lineage>
        <taxon>Eukaryota</taxon>
        <taxon>Metazoa</taxon>
        <taxon>Ecdysozoa</taxon>
        <taxon>Arthropoda</taxon>
        <taxon>Hexapoda</taxon>
        <taxon>Insecta</taxon>
        <taxon>Pterygota</taxon>
        <taxon>Neoptera</taxon>
        <taxon>Endopterygota</taxon>
        <taxon>Lepidoptera</taxon>
        <taxon>Glossata</taxon>
        <taxon>Ditrysia</taxon>
        <taxon>Noctuoidea</taxon>
        <taxon>Noctuidae</taxon>
        <taxon>Amphipyrinae</taxon>
        <taxon>Spodoptera</taxon>
    </lineage>
</organism>
<dbReference type="InterPro" id="IPR050866">
    <property type="entry name" value="CNG_cation_channel"/>
</dbReference>
<comment type="subcellular location">
    <subcellularLocation>
        <location evidence="1">Membrane</location>
        <topology evidence="1">Multi-pass membrane protein</topology>
    </subcellularLocation>
</comment>
<evidence type="ECO:0000256" key="2">
    <source>
        <dbReference type="ARBA" id="ARBA00022448"/>
    </source>
</evidence>
<dbReference type="Pfam" id="PF00027">
    <property type="entry name" value="cNMP_binding"/>
    <property type="match status" value="3"/>
</dbReference>
<dbReference type="GO" id="GO:0005221">
    <property type="term" value="F:intracellularly cyclic nucleotide-activated monoatomic cation channel activity"/>
    <property type="evidence" value="ECO:0007669"/>
    <property type="project" value="InterPro"/>
</dbReference>
<feature type="transmembrane region" description="Helical" evidence="9">
    <location>
        <begin position="1244"/>
        <end position="1270"/>
    </location>
</feature>
<dbReference type="Pfam" id="PF00520">
    <property type="entry name" value="Ion_trans"/>
    <property type="match status" value="2"/>
</dbReference>
<keyword evidence="4 9" id="KW-1133">Transmembrane helix</keyword>
<feature type="region of interest" description="Disordered" evidence="8">
    <location>
        <begin position="2728"/>
        <end position="2782"/>
    </location>
</feature>
<dbReference type="Gene3D" id="1.10.287.630">
    <property type="entry name" value="Helix hairpin bin"/>
    <property type="match status" value="1"/>
</dbReference>
<keyword evidence="6 9" id="KW-0472">Membrane</keyword>
<dbReference type="Gene3D" id="2.60.120.10">
    <property type="entry name" value="Jelly Rolls"/>
    <property type="match status" value="4"/>
</dbReference>
<gene>
    <name evidence="12" type="primary">LOC111352340</name>
</gene>
<keyword evidence="11" id="KW-1185">Reference proteome</keyword>
<feature type="transmembrane region" description="Helical" evidence="9">
    <location>
        <begin position="96"/>
        <end position="114"/>
    </location>
</feature>
<feature type="domain" description="Cyclic nucleotide-binding" evidence="10">
    <location>
        <begin position="920"/>
        <end position="1029"/>
    </location>
</feature>
<keyword evidence="7" id="KW-0407">Ion channel</keyword>
<feature type="region of interest" description="Disordered" evidence="8">
    <location>
        <begin position="2377"/>
        <end position="2396"/>
    </location>
</feature>
<evidence type="ECO:0000259" key="10">
    <source>
        <dbReference type="PROSITE" id="PS50042"/>
    </source>
</evidence>
<feature type="compositionally biased region" description="Basic and acidic residues" evidence="8">
    <location>
        <begin position="2530"/>
        <end position="2539"/>
    </location>
</feature>
<keyword evidence="3 9" id="KW-0812">Transmembrane</keyword>
<dbReference type="KEGG" id="sliu:111352340"/>
<feature type="transmembrane region" description="Helical" evidence="9">
    <location>
        <begin position="781"/>
        <end position="800"/>
    </location>
</feature>
<dbReference type="InterPro" id="IPR014710">
    <property type="entry name" value="RmlC-like_jellyroll"/>
</dbReference>
<feature type="compositionally biased region" description="Polar residues" evidence="8">
    <location>
        <begin position="2808"/>
        <end position="2829"/>
    </location>
</feature>
<evidence type="ECO:0000256" key="6">
    <source>
        <dbReference type="ARBA" id="ARBA00023136"/>
    </source>
</evidence>
<dbReference type="Gene3D" id="1.10.287.70">
    <property type="match status" value="2"/>
</dbReference>
<proteinExistence type="predicted"/>
<dbReference type="Proteomes" id="UP000301870">
    <property type="component" value="Chromosome 15"/>
</dbReference>
<feature type="transmembrane region" description="Helical" evidence="9">
    <location>
        <begin position="1611"/>
        <end position="1631"/>
    </location>
</feature>
<feature type="transmembrane region" description="Helical" evidence="9">
    <location>
        <begin position="1342"/>
        <end position="1362"/>
    </location>
</feature>
<feature type="transmembrane region" description="Helical" evidence="9">
    <location>
        <begin position="602"/>
        <end position="624"/>
    </location>
</feature>
<evidence type="ECO:0000256" key="7">
    <source>
        <dbReference type="ARBA" id="ARBA00023286"/>
    </source>
</evidence>
<feature type="compositionally biased region" description="Polar residues" evidence="8">
    <location>
        <begin position="2752"/>
        <end position="2767"/>
    </location>
</feature>
<feature type="domain" description="Cyclic nucleotide-binding" evidence="10">
    <location>
        <begin position="1448"/>
        <end position="1548"/>
    </location>
</feature>
<feature type="transmembrane region" description="Helical" evidence="9">
    <location>
        <begin position="727"/>
        <end position="746"/>
    </location>
</feature>
<dbReference type="PANTHER" id="PTHR45638:SF11">
    <property type="entry name" value="CYCLIC NUCLEOTIDE-GATED CATION CHANNEL SUBUNIT A"/>
    <property type="match status" value="1"/>
</dbReference>
<evidence type="ECO:0000256" key="9">
    <source>
        <dbReference type="SAM" id="Phobius"/>
    </source>
</evidence>
<evidence type="ECO:0000313" key="11">
    <source>
        <dbReference type="Proteomes" id="UP000301870"/>
    </source>
</evidence>
<protein>
    <submittedName>
        <fullName evidence="12">Uncharacterized protein LOC111352340</fullName>
    </submittedName>
</protein>
<dbReference type="PROSITE" id="PS50042">
    <property type="entry name" value="CNMP_BINDING_3"/>
    <property type="match status" value="4"/>
</dbReference>
<feature type="transmembrane region" description="Helical" evidence="9">
    <location>
        <begin position="120"/>
        <end position="141"/>
    </location>
</feature>
<feature type="domain" description="Cyclic nucleotide-binding" evidence="10">
    <location>
        <begin position="1925"/>
        <end position="2029"/>
    </location>
</feature>
<dbReference type="SUPFAM" id="SSF51206">
    <property type="entry name" value="cAMP-binding domain-like"/>
    <property type="match status" value="4"/>
</dbReference>
<feature type="region of interest" description="Disordered" evidence="8">
    <location>
        <begin position="2260"/>
        <end position="2301"/>
    </location>
</feature>
<feature type="transmembrane region" description="Helical" evidence="9">
    <location>
        <begin position="283"/>
        <end position="312"/>
    </location>
</feature>
<dbReference type="InterPro" id="IPR005821">
    <property type="entry name" value="Ion_trans_dom"/>
</dbReference>
<dbReference type="CDD" id="cd00038">
    <property type="entry name" value="CAP_ED"/>
    <property type="match status" value="4"/>
</dbReference>
<dbReference type="GO" id="GO:0044877">
    <property type="term" value="F:protein-containing complex binding"/>
    <property type="evidence" value="ECO:0007669"/>
    <property type="project" value="TreeGrafter"/>
</dbReference>
<dbReference type="RefSeq" id="XP_022820580.1">
    <property type="nucleotide sequence ID" value="XM_022964812.1"/>
</dbReference>
<evidence type="ECO:0000256" key="8">
    <source>
        <dbReference type="SAM" id="MobiDB-lite"/>
    </source>
</evidence>
<reference evidence="12" key="1">
    <citation type="submission" date="2025-08" db="UniProtKB">
        <authorList>
            <consortium name="RefSeq"/>
        </authorList>
    </citation>
    <scope>IDENTIFICATION</scope>
    <source>
        <strain evidence="12">Ishihara</strain>
        <tissue evidence="12">Whole body</tissue>
    </source>
</reference>
<keyword evidence="2" id="KW-0813">Transport</keyword>
<dbReference type="GeneID" id="111352340"/>
<evidence type="ECO:0000256" key="3">
    <source>
        <dbReference type="ARBA" id="ARBA00022692"/>
    </source>
</evidence>
<evidence type="ECO:0000256" key="1">
    <source>
        <dbReference type="ARBA" id="ARBA00004141"/>
    </source>
</evidence>
<dbReference type="InterPro" id="IPR018490">
    <property type="entry name" value="cNMP-bd_dom_sf"/>
</dbReference>
<feature type="compositionally biased region" description="Basic and acidic residues" evidence="8">
    <location>
        <begin position="2830"/>
        <end position="2851"/>
    </location>
</feature>
<evidence type="ECO:0000256" key="4">
    <source>
        <dbReference type="ARBA" id="ARBA00022989"/>
    </source>
</evidence>
<feature type="region of interest" description="Disordered" evidence="8">
    <location>
        <begin position="1"/>
        <end position="32"/>
    </location>
</feature>
<feature type="compositionally biased region" description="Polar residues" evidence="8">
    <location>
        <begin position="2505"/>
        <end position="2529"/>
    </location>
</feature>
<dbReference type="PANTHER" id="PTHR45638">
    <property type="entry name" value="CYCLIC NUCLEOTIDE-GATED CATION CHANNEL SUBUNIT A"/>
    <property type="match status" value="1"/>
</dbReference>
<keyword evidence="5" id="KW-0406">Ion transport</keyword>
<feature type="transmembrane region" description="Helical" evidence="9">
    <location>
        <begin position="153"/>
        <end position="172"/>
    </location>
</feature>